<feature type="transmembrane region" description="Helical" evidence="12">
    <location>
        <begin position="203"/>
        <end position="222"/>
    </location>
</feature>
<dbReference type="PANTHER" id="PTHR43141">
    <property type="entry name" value="CYTOCHROME BD2 SUBUNIT II"/>
    <property type="match status" value="1"/>
</dbReference>
<sequence>MFEYEVLRFIWWVLIGVLLAGFAITDGFDMGVGALVPIIGKSDSQRRVMINSIAPHWDGNQVWLITAGGALFAAWPLVYATSFSGFYFAMIITLAALWLRPIGLDYRSKIEDPKWRSTWDIAISISGFVPPIIFGVAFGNLLQGVPFQLSDFMMPTYHGSFFGLLNPFALLCGLVSLFMILLQGATWLQMKTTAEVHDRARSVAQLTGLLVVAAFVGAGFWIQGIDGYAIVGSLDGNAASNPLNKEVIREAGAWMANFERNPLLWIAPALGIAMPLIAVVASKLEKGATAFIASSLANGGIIFTAGIAMFPFVMPSSLNPSHSLTMWDATSSELTLNLMTAVAFVMVPVILGYTSWTYYKMFGRLDEKFIEENKNSLY</sequence>
<dbReference type="PIRSF" id="PIRSF000267">
    <property type="entry name" value="Cyt_oxidse_sub2"/>
    <property type="match status" value="1"/>
</dbReference>
<feature type="transmembrane region" description="Helical" evidence="12">
    <location>
        <begin position="84"/>
        <end position="100"/>
    </location>
</feature>
<dbReference type="RefSeq" id="WP_244358152.1">
    <property type="nucleotide sequence ID" value="NZ_JAJNNZ010000011.1"/>
</dbReference>
<feature type="transmembrane region" description="Helical" evidence="12">
    <location>
        <begin position="263"/>
        <end position="281"/>
    </location>
</feature>
<feature type="transmembrane region" description="Helical" evidence="12">
    <location>
        <begin position="288"/>
        <end position="314"/>
    </location>
</feature>
<accession>A0A9X2AX26</accession>
<proteinExistence type="inferred from homology"/>
<dbReference type="GO" id="GO:0005886">
    <property type="term" value="C:plasma membrane"/>
    <property type="evidence" value="ECO:0007669"/>
    <property type="project" value="UniProtKB-SubCell"/>
</dbReference>
<keyword evidence="7" id="KW-0479">Metal-binding</keyword>
<evidence type="ECO:0000256" key="4">
    <source>
        <dbReference type="ARBA" id="ARBA00022475"/>
    </source>
</evidence>
<evidence type="ECO:0000256" key="1">
    <source>
        <dbReference type="ARBA" id="ARBA00004651"/>
    </source>
</evidence>
<evidence type="ECO:0000313" key="13">
    <source>
        <dbReference type="EMBL" id="MCJ2377906.1"/>
    </source>
</evidence>
<feature type="transmembrane region" description="Helical" evidence="12">
    <location>
        <begin position="161"/>
        <end position="182"/>
    </location>
</feature>
<evidence type="ECO:0000313" key="14">
    <source>
        <dbReference type="Proteomes" id="UP001139488"/>
    </source>
</evidence>
<dbReference type="GO" id="GO:0070069">
    <property type="term" value="C:cytochrome complex"/>
    <property type="evidence" value="ECO:0007669"/>
    <property type="project" value="TreeGrafter"/>
</dbReference>
<dbReference type="GO" id="GO:0046872">
    <property type="term" value="F:metal ion binding"/>
    <property type="evidence" value="ECO:0007669"/>
    <property type="project" value="UniProtKB-KW"/>
</dbReference>
<keyword evidence="3" id="KW-0813">Transport</keyword>
<evidence type="ECO:0000256" key="12">
    <source>
        <dbReference type="SAM" id="Phobius"/>
    </source>
</evidence>
<name>A0A9X2AX26_9VIBR</name>
<dbReference type="Pfam" id="PF02322">
    <property type="entry name" value="Cyt_bd_oxida_II"/>
    <property type="match status" value="1"/>
</dbReference>
<feature type="transmembrane region" description="Helical" evidence="12">
    <location>
        <begin position="334"/>
        <end position="359"/>
    </location>
</feature>
<reference evidence="13" key="1">
    <citation type="submission" date="2021-11" db="EMBL/GenBank/DDBJ databases">
        <title>Vibrio ZSDE26 sp. nov. and Vibrio ZSDZ34 sp. nov., isolated from coastal seawater in Qingdao.</title>
        <authorList>
            <person name="Zhang P."/>
        </authorList>
    </citation>
    <scope>NUCLEOTIDE SEQUENCE</scope>
    <source>
        <strain evidence="13">ZSDZ34</strain>
    </source>
</reference>
<evidence type="ECO:0000256" key="11">
    <source>
        <dbReference type="ARBA" id="ARBA00023136"/>
    </source>
</evidence>
<dbReference type="AlphaFoldDB" id="A0A9X2AX26"/>
<evidence type="ECO:0000256" key="2">
    <source>
        <dbReference type="ARBA" id="ARBA00007543"/>
    </source>
</evidence>
<keyword evidence="8" id="KW-0249">Electron transport</keyword>
<dbReference type="Proteomes" id="UP001139488">
    <property type="component" value="Unassembled WGS sequence"/>
</dbReference>
<dbReference type="NCBIfam" id="TIGR00203">
    <property type="entry name" value="cydB"/>
    <property type="match status" value="1"/>
</dbReference>
<keyword evidence="9 12" id="KW-1133">Transmembrane helix</keyword>
<keyword evidence="11 12" id="KW-0472">Membrane</keyword>
<feature type="transmembrane region" description="Helical" evidence="12">
    <location>
        <begin position="121"/>
        <end position="141"/>
    </location>
</feature>
<dbReference type="InterPro" id="IPR003317">
    <property type="entry name" value="Cyt-d_oxidase_su2"/>
</dbReference>
<dbReference type="EMBL" id="JAJNNZ010000011">
    <property type="protein sequence ID" value="MCJ2377906.1"/>
    <property type="molecule type" value="Genomic_DNA"/>
</dbReference>
<keyword evidence="5" id="KW-0349">Heme</keyword>
<protein>
    <submittedName>
        <fullName evidence="13">Cytochrome d ubiquinol oxidase subunit II</fullName>
    </submittedName>
</protein>
<comment type="subcellular location">
    <subcellularLocation>
        <location evidence="1">Cell membrane</location>
        <topology evidence="1">Multi-pass membrane protein</topology>
    </subcellularLocation>
</comment>
<feature type="transmembrane region" description="Helical" evidence="12">
    <location>
        <begin position="12"/>
        <end position="40"/>
    </location>
</feature>
<evidence type="ECO:0000256" key="8">
    <source>
        <dbReference type="ARBA" id="ARBA00022982"/>
    </source>
</evidence>
<evidence type="ECO:0000256" key="5">
    <source>
        <dbReference type="ARBA" id="ARBA00022617"/>
    </source>
</evidence>
<evidence type="ECO:0000256" key="9">
    <source>
        <dbReference type="ARBA" id="ARBA00022989"/>
    </source>
</evidence>
<organism evidence="13 14">
    <name type="scientific">Vibrio gelatinilyticus</name>
    <dbReference type="NCBI Taxonomy" id="2893468"/>
    <lineage>
        <taxon>Bacteria</taxon>
        <taxon>Pseudomonadati</taxon>
        <taxon>Pseudomonadota</taxon>
        <taxon>Gammaproteobacteria</taxon>
        <taxon>Vibrionales</taxon>
        <taxon>Vibrionaceae</taxon>
        <taxon>Vibrio</taxon>
    </lineage>
</organism>
<keyword evidence="14" id="KW-1185">Reference proteome</keyword>
<evidence type="ECO:0000256" key="3">
    <source>
        <dbReference type="ARBA" id="ARBA00022448"/>
    </source>
</evidence>
<keyword evidence="10" id="KW-0408">Iron</keyword>
<evidence type="ECO:0000256" key="7">
    <source>
        <dbReference type="ARBA" id="ARBA00022723"/>
    </source>
</evidence>
<keyword evidence="4" id="KW-1003">Cell membrane</keyword>
<dbReference type="PANTHER" id="PTHR43141:SF5">
    <property type="entry name" value="CYTOCHROME BD-I UBIQUINOL OXIDASE SUBUNIT 2"/>
    <property type="match status" value="1"/>
</dbReference>
<comment type="caution">
    <text evidence="13">The sequence shown here is derived from an EMBL/GenBank/DDBJ whole genome shotgun (WGS) entry which is preliminary data.</text>
</comment>
<gene>
    <name evidence="13" type="primary">cydB</name>
    <name evidence="13" type="ORF">LNL84_13800</name>
</gene>
<dbReference type="GO" id="GO:0019646">
    <property type="term" value="P:aerobic electron transport chain"/>
    <property type="evidence" value="ECO:0007669"/>
    <property type="project" value="TreeGrafter"/>
</dbReference>
<keyword evidence="6 12" id="KW-0812">Transmembrane</keyword>
<evidence type="ECO:0000256" key="6">
    <source>
        <dbReference type="ARBA" id="ARBA00022692"/>
    </source>
</evidence>
<dbReference type="GO" id="GO:0009055">
    <property type="term" value="F:electron transfer activity"/>
    <property type="evidence" value="ECO:0007669"/>
    <property type="project" value="TreeGrafter"/>
</dbReference>
<dbReference type="GO" id="GO:0016682">
    <property type="term" value="F:oxidoreductase activity, acting on diphenols and related substances as donors, oxygen as acceptor"/>
    <property type="evidence" value="ECO:0007669"/>
    <property type="project" value="TreeGrafter"/>
</dbReference>
<evidence type="ECO:0000256" key="10">
    <source>
        <dbReference type="ARBA" id="ARBA00023004"/>
    </source>
</evidence>
<comment type="similarity">
    <text evidence="2">Belongs to the cytochrome ubiquinol oxidase subunit 2 family.</text>
</comment>